<dbReference type="OrthoDB" id="7409377at2"/>
<name>A0A844T5H1_9BRAD</name>
<organism evidence="1 2">
    <name type="scientific">Bradyrhizobium cajani</name>
    <dbReference type="NCBI Taxonomy" id="1928661"/>
    <lineage>
        <taxon>Bacteria</taxon>
        <taxon>Pseudomonadati</taxon>
        <taxon>Pseudomonadota</taxon>
        <taxon>Alphaproteobacteria</taxon>
        <taxon>Hyphomicrobiales</taxon>
        <taxon>Nitrobacteraceae</taxon>
        <taxon>Bradyrhizobium</taxon>
    </lineage>
</organism>
<dbReference type="AlphaFoldDB" id="A0A844T5H1"/>
<sequence length="83" mass="9157">MPRRLLMSPDRLIYMANQIGKFFQSQGHDKAVPGIAEHIKKFWDPRMKRAIFAHLDAGGAGLEPNVREALASLKQATSVPAAS</sequence>
<dbReference type="EMBL" id="WQNE01000004">
    <property type="protein sequence ID" value="MVT72865.1"/>
    <property type="molecule type" value="Genomic_DNA"/>
</dbReference>
<evidence type="ECO:0000313" key="2">
    <source>
        <dbReference type="Proteomes" id="UP000449969"/>
    </source>
</evidence>
<evidence type="ECO:0000313" key="1">
    <source>
        <dbReference type="EMBL" id="MVT72865.1"/>
    </source>
</evidence>
<dbReference type="Pfam" id="PF11390">
    <property type="entry name" value="FdsD"/>
    <property type="match status" value="1"/>
</dbReference>
<keyword evidence="2" id="KW-1185">Reference proteome</keyword>
<dbReference type="Proteomes" id="UP000449969">
    <property type="component" value="Unassembled WGS sequence"/>
</dbReference>
<proteinExistence type="predicted"/>
<reference evidence="1 2" key="1">
    <citation type="submission" date="2019-12" db="EMBL/GenBank/DDBJ databases">
        <title>Draft genome sequences Bradyrhizobium cajani AMBPC1010, Bradyrhizobium pachyrhizi AMBPC1040 and Bradyrhizobium yuanmingense ALSPC3051, three plant growth promoting strains isolated from nodules of Cajanus cajan L. in Dominican Republic.</title>
        <authorList>
            <person name="Flores-Felix J.D."/>
            <person name="Araujo J."/>
            <person name="Diaz-Alcantara C."/>
            <person name="Gonzalez-Andres F."/>
            <person name="Velazquez E."/>
        </authorList>
    </citation>
    <scope>NUCLEOTIDE SEQUENCE [LARGE SCALE GENOMIC DNA]</scope>
    <source>
        <strain evidence="1 2">1010</strain>
    </source>
</reference>
<protein>
    <submittedName>
        <fullName evidence="1">Formate dehydrogenase</fullName>
    </submittedName>
</protein>
<dbReference type="InterPro" id="IPR021074">
    <property type="entry name" value="Formate_DH_dsu"/>
</dbReference>
<accession>A0A844T5H1</accession>
<comment type="caution">
    <text evidence="1">The sequence shown here is derived from an EMBL/GenBank/DDBJ whole genome shotgun (WGS) entry which is preliminary data.</text>
</comment>
<gene>
    <name evidence="1" type="ORF">GPL20_07055</name>
</gene>